<keyword evidence="1" id="KW-0472">Membrane</keyword>
<feature type="transmembrane region" description="Helical" evidence="1">
    <location>
        <begin position="49"/>
        <end position="76"/>
    </location>
</feature>
<feature type="transmembrane region" description="Helical" evidence="1">
    <location>
        <begin position="88"/>
        <end position="107"/>
    </location>
</feature>
<name>A0A1I3KQF9_9BACL</name>
<feature type="transmembrane region" description="Helical" evidence="1">
    <location>
        <begin position="152"/>
        <end position="171"/>
    </location>
</feature>
<keyword evidence="1" id="KW-1133">Transmembrane helix</keyword>
<dbReference type="InterPro" id="IPR018750">
    <property type="entry name" value="DUF2306_membrane"/>
</dbReference>
<evidence type="ECO:0000313" key="2">
    <source>
        <dbReference type="EMBL" id="SFI74752.1"/>
    </source>
</evidence>
<dbReference type="EMBL" id="FORT01000001">
    <property type="protein sequence ID" value="SFI74752.1"/>
    <property type="molecule type" value="Genomic_DNA"/>
</dbReference>
<sequence length="222" mass="25827">MDRRYSFYKLTAFAILLYILYVIATHFILDPGAEAFLQHKVDIEHELKPQIWLTVMYIHVGFACLAIASGFINFSARTYETHRRFHRVNGYVYVSSVLIVILTSGYMAPYATGGKISSIGFNLLNILWLFLTSTALVQIFQKRVLQHRRWMIRSFAFCFTNLFIHLLTFVFHQMIGIAYVTSYTLGLYSTILLVLLIPEVLIRMGKPLQTYPHPREKQRPHV</sequence>
<evidence type="ECO:0000256" key="1">
    <source>
        <dbReference type="SAM" id="Phobius"/>
    </source>
</evidence>
<evidence type="ECO:0000313" key="3">
    <source>
        <dbReference type="Proteomes" id="UP000198915"/>
    </source>
</evidence>
<gene>
    <name evidence="2" type="ORF">SAMN05518846_10160</name>
</gene>
<keyword evidence="1" id="KW-0812">Transmembrane</keyword>
<reference evidence="3" key="1">
    <citation type="submission" date="2016-10" db="EMBL/GenBank/DDBJ databases">
        <authorList>
            <person name="Varghese N."/>
            <person name="Submissions S."/>
        </authorList>
    </citation>
    <scope>NUCLEOTIDE SEQUENCE [LARGE SCALE GENOMIC DNA]</scope>
    <source>
        <strain evidence="3">OK042</strain>
    </source>
</reference>
<protein>
    <submittedName>
        <fullName evidence="2">Predicted membrane protein</fullName>
    </submittedName>
</protein>
<feature type="transmembrane region" description="Helical" evidence="1">
    <location>
        <begin position="7"/>
        <end position="29"/>
    </location>
</feature>
<dbReference type="STRING" id="1884381.SAMN05518846_10160"/>
<accession>A0A1I3KQF9</accession>
<proteinExistence type="predicted"/>
<feature type="transmembrane region" description="Helical" evidence="1">
    <location>
        <begin position="177"/>
        <end position="197"/>
    </location>
</feature>
<dbReference type="AlphaFoldDB" id="A0A1I3KQF9"/>
<keyword evidence="3" id="KW-1185">Reference proteome</keyword>
<organism evidence="2 3">
    <name type="scientific">Brevibacillus centrosporus</name>
    <dbReference type="NCBI Taxonomy" id="54910"/>
    <lineage>
        <taxon>Bacteria</taxon>
        <taxon>Bacillati</taxon>
        <taxon>Bacillota</taxon>
        <taxon>Bacilli</taxon>
        <taxon>Bacillales</taxon>
        <taxon>Paenibacillaceae</taxon>
        <taxon>Brevibacillus</taxon>
    </lineage>
</organism>
<dbReference type="Proteomes" id="UP000198915">
    <property type="component" value="Unassembled WGS sequence"/>
</dbReference>
<dbReference type="RefSeq" id="WP_092265958.1">
    <property type="nucleotide sequence ID" value="NZ_FORT01000001.1"/>
</dbReference>
<dbReference type="Pfam" id="PF10067">
    <property type="entry name" value="DUF2306"/>
    <property type="match status" value="1"/>
</dbReference>
<feature type="transmembrane region" description="Helical" evidence="1">
    <location>
        <begin position="119"/>
        <end position="140"/>
    </location>
</feature>